<keyword evidence="2" id="KW-0732">Signal</keyword>
<comment type="caution">
    <text evidence="3">The sequence shown here is derived from an EMBL/GenBank/DDBJ whole genome shotgun (WGS) entry which is preliminary data.</text>
</comment>
<feature type="chain" id="PRO_5047451568" description="SbsA Ig-like domain-containing protein" evidence="2">
    <location>
        <begin position="27"/>
        <end position="505"/>
    </location>
</feature>
<sequence>MGQQSPVKKIGLALALTLLLAGCTEAPTATPAPPTPAPPTSASPVETGAPTQPVLTEDAEIRLDSEPRLVSPTTTPVPPDVQTYTLTFREPMQRDSVEQAISKHLDDAAALQREAKNGGTAQDGKDRMEVELTFAWKSDTVLKLTAAPKKLLPSEGADFTNVYRIQLTGALTQSGKALDDRQLFRAVVTQPDQLYRYRTDGTGAKEQISRFNVPYTKMRPLDAQGRNYLLYRPIQWCQCDADYGDFYTVYEPETGKMTPYEGKLYIDYMGPGDFVADRRGFFYQPNDKISTEGTVRVKVEGYVHGANFSRDGKKLLLALGDEKQEGDYDLAIYDLDKGEITQRLKGVLTGGYPIKLLDGTKTPVVFTDDGQQVTLAMMRLEEASYLEFRHRYNWQSGTVTAWNPPVEKTTWSGYTMSDDRLYRLFASSGLYKGDQKVADGVRLYYLQGQWVHGTHLITQIDHQTMSLNVFDADTGQFRTLAKNLHPSAQAVGSSPDGKYVYVKMR</sequence>
<reference evidence="3 4" key="1">
    <citation type="submission" date="2022-11" db="EMBL/GenBank/DDBJ databases">
        <title>Study of microbial diversity in lake waters.</title>
        <authorList>
            <person name="Zhang J."/>
        </authorList>
    </citation>
    <scope>NUCLEOTIDE SEQUENCE [LARGE SCALE GENOMIC DNA]</scope>
    <source>
        <strain evidence="3 4">DT12</strain>
    </source>
</reference>
<name>A0ABT3X289_9BACL</name>
<evidence type="ECO:0000313" key="4">
    <source>
        <dbReference type="Proteomes" id="UP001208017"/>
    </source>
</evidence>
<dbReference type="RefSeq" id="WP_267152284.1">
    <property type="nucleotide sequence ID" value="NZ_JAPMLT010000008.1"/>
</dbReference>
<dbReference type="SUPFAM" id="SSF69304">
    <property type="entry name" value="Tricorn protease N-terminal domain"/>
    <property type="match status" value="1"/>
</dbReference>
<dbReference type="EMBL" id="JAPMLT010000008">
    <property type="protein sequence ID" value="MCX7571036.1"/>
    <property type="molecule type" value="Genomic_DNA"/>
</dbReference>
<evidence type="ECO:0000313" key="3">
    <source>
        <dbReference type="EMBL" id="MCX7571036.1"/>
    </source>
</evidence>
<gene>
    <name evidence="3" type="ORF">OS242_13885</name>
</gene>
<accession>A0ABT3X289</accession>
<proteinExistence type="predicted"/>
<protein>
    <recommendedName>
        <fullName evidence="5">SbsA Ig-like domain-containing protein</fullName>
    </recommendedName>
</protein>
<dbReference type="Proteomes" id="UP001208017">
    <property type="component" value="Unassembled WGS sequence"/>
</dbReference>
<evidence type="ECO:0000256" key="2">
    <source>
        <dbReference type="SAM" id="SignalP"/>
    </source>
</evidence>
<organism evidence="3 4">
    <name type="scientific">Tumebacillus lacus</name>
    <dbReference type="NCBI Taxonomy" id="2995335"/>
    <lineage>
        <taxon>Bacteria</taxon>
        <taxon>Bacillati</taxon>
        <taxon>Bacillota</taxon>
        <taxon>Bacilli</taxon>
        <taxon>Bacillales</taxon>
        <taxon>Alicyclobacillaceae</taxon>
        <taxon>Tumebacillus</taxon>
    </lineage>
</organism>
<keyword evidence="4" id="KW-1185">Reference proteome</keyword>
<evidence type="ECO:0000256" key="1">
    <source>
        <dbReference type="SAM" id="MobiDB-lite"/>
    </source>
</evidence>
<feature type="compositionally biased region" description="Pro residues" evidence="1">
    <location>
        <begin position="30"/>
        <end position="41"/>
    </location>
</feature>
<evidence type="ECO:0008006" key="5">
    <source>
        <dbReference type="Google" id="ProtNLM"/>
    </source>
</evidence>
<feature type="signal peptide" evidence="2">
    <location>
        <begin position="1"/>
        <end position="26"/>
    </location>
</feature>
<feature type="region of interest" description="Disordered" evidence="1">
    <location>
        <begin position="25"/>
        <end position="51"/>
    </location>
</feature>